<evidence type="ECO:0000256" key="1">
    <source>
        <dbReference type="SAM" id="MobiDB-lite"/>
    </source>
</evidence>
<gene>
    <name evidence="2" type="ORF">CJ030_MR4G016472</name>
</gene>
<proteinExistence type="predicted"/>
<keyword evidence="3" id="KW-1185">Reference proteome</keyword>
<feature type="region of interest" description="Disordered" evidence="1">
    <location>
        <begin position="1"/>
        <end position="68"/>
    </location>
</feature>
<dbReference type="Proteomes" id="UP000516437">
    <property type="component" value="Chromosome 4"/>
</dbReference>
<protein>
    <submittedName>
        <fullName evidence="2">Putative cytochrome c oxidase subunit 6b-like</fullName>
    </submittedName>
</protein>
<name>A0A6A1VUX4_9ROSI</name>
<evidence type="ECO:0000313" key="2">
    <source>
        <dbReference type="EMBL" id="KAB1215717.1"/>
    </source>
</evidence>
<dbReference type="EMBL" id="RXIC02000022">
    <property type="protein sequence ID" value="KAB1215717.1"/>
    <property type="molecule type" value="Genomic_DNA"/>
</dbReference>
<feature type="compositionally biased region" description="Basic and acidic residues" evidence="1">
    <location>
        <begin position="1"/>
        <end position="23"/>
    </location>
</feature>
<feature type="compositionally biased region" description="Basic and acidic residues" evidence="1">
    <location>
        <begin position="52"/>
        <end position="68"/>
    </location>
</feature>
<dbReference type="AlphaFoldDB" id="A0A6A1VUX4"/>
<reference evidence="2 3" key="1">
    <citation type="journal article" date="2019" name="Plant Biotechnol. J.">
        <title>The red bayberry genome and genetic basis of sex determination.</title>
        <authorList>
            <person name="Jia H.M."/>
            <person name="Jia H.J."/>
            <person name="Cai Q.L."/>
            <person name="Wang Y."/>
            <person name="Zhao H.B."/>
            <person name="Yang W.F."/>
            <person name="Wang G.Y."/>
            <person name="Li Y.H."/>
            <person name="Zhan D.L."/>
            <person name="Shen Y.T."/>
            <person name="Niu Q.F."/>
            <person name="Chang L."/>
            <person name="Qiu J."/>
            <person name="Zhao L."/>
            <person name="Xie H.B."/>
            <person name="Fu W.Y."/>
            <person name="Jin J."/>
            <person name="Li X.W."/>
            <person name="Jiao Y."/>
            <person name="Zhou C.C."/>
            <person name="Tu T."/>
            <person name="Chai C.Y."/>
            <person name="Gao J.L."/>
            <person name="Fan L.J."/>
            <person name="van de Weg E."/>
            <person name="Wang J.Y."/>
            <person name="Gao Z.S."/>
        </authorList>
    </citation>
    <scope>NUCLEOTIDE SEQUENCE [LARGE SCALE GENOMIC DNA]</scope>
    <source>
        <tissue evidence="2">Leaves</tissue>
    </source>
</reference>
<sequence length="68" mass="7633">MSVDSHVDPLDKMRARDVNKVARVEQAPRPAHEYGTVSAPPPPSAVDSRNNQTERENEDYSKEVDDEV</sequence>
<dbReference type="OrthoDB" id="1107506at2759"/>
<evidence type="ECO:0000313" key="3">
    <source>
        <dbReference type="Proteomes" id="UP000516437"/>
    </source>
</evidence>
<organism evidence="2 3">
    <name type="scientific">Morella rubra</name>
    <name type="common">Chinese bayberry</name>
    <dbReference type="NCBI Taxonomy" id="262757"/>
    <lineage>
        <taxon>Eukaryota</taxon>
        <taxon>Viridiplantae</taxon>
        <taxon>Streptophyta</taxon>
        <taxon>Embryophyta</taxon>
        <taxon>Tracheophyta</taxon>
        <taxon>Spermatophyta</taxon>
        <taxon>Magnoliopsida</taxon>
        <taxon>eudicotyledons</taxon>
        <taxon>Gunneridae</taxon>
        <taxon>Pentapetalae</taxon>
        <taxon>rosids</taxon>
        <taxon>fabids</taxon>
        <taxon>Fagales</taxon>
        <taxon>Myricaceae</taxon>
        <taxon>Morella</taxon>
    </lineage>
</organism>
<comment type="caution">
    <text evidence="2">The sequence shown here is derived from an EMBL/GenBank/DDBJ whole genome shotgun (WGS) entry which is preliminary data.</text>
</comment>
<accession>A0A6A1VUX4</accession>